<reference evidence="2" key="1">
    <citation type="submission" date="2020-03" db="EMBL/GenBank/DDBJ databases">
        <authorList>
            <person name="Weist P."/>
        </authorList>
    </citation>
    <scope>NUCLEOTIDE SEQUENCE</scope>
</reference>
<sequence>MVVNCSLTVIYWTFLLGDAYFKWMLEPEDKPTKKRLESFSQSRLFTTSANLDVLSIYAQVNEKKAEEPFRVLITRLDVWAQTGGG</sequence>
<keyword evidence="3" id="KW-1185">Reference proteome</keyword>
<comment type="caution">
    <text evidence="2">The sequence shown here is derived from an EMBL/GenBank/DDBJ whole genome shotgun (WGS) entry which is preliminary data.</text>
</comment>
<keyword evidence="1" id="KW-0732">Signal</keyword>
<name>A0A9N7V5H4_PLEPL</name>
<organism evidence="2 3">
    <name type="scientific">Pleuronectes platessa</name>
    <name type="common">European plaice</name>
    <dbReference type="NCBI Taxonomy" id="8262"/>
    <lineage>
        <taxon>Eukaryota</taxon>
        <taxon>Metazoa</taxon>
        <taxon>Chordata</taxon>
        <taxon>Craniata</taxon>
        <taxon>Vertebrata</taxon>
        <taxon>Euteleostomi</taxon>
        <taxon>Actinopterygii</taxon>
        <taxon>Neopterygii</taxon>
        <taxon>Teleostei</taxon>
        <taxon>Neoteleostei</taxon>
        <taxon>Acanthomorphata</taxon>
        <taxon>Carangaria</taxon>
        <taxon>Pleuronectiformes</taxon>
        <taxon>Pleuronectoidei</taxon>
        <taxon>Pleuronectidae</taxon>
        <taxon>Pleuronectes</taxon>
    </lineage>
</organism>
<accession>A0A9N7V5H4</accession>
<dbReference type="AlphaFoldDB" id="A0A9N7V5H4"/>
<evidence type="ECO:0000313" key="3">
    <source>
        <dbReference type="Proteomes" id="UP001153269"/>
    </source>
</evidence>
<gene>
    <name evidence="2" type="ORF">PLEPLA_LOCUS30729</name>
</gene>
<evidence type="ECO:0000256" key="1">
    <source>
        <dbReference type="SAM" id="SignalP"/>
    </source>
</evidence>
<protein>
    <submittedName>
        <fullName evidence="2">Uncharacterized protein</fullName>
    </submittedName>
</protein>
<dbReference type="Proteomes" id="UP001153269">
    <property type="component" value="Unassembled WGS sequence"/>
</dbReference>
<evidence type="ECO:0000313" key="2">
    <source>
        <dbReference type="EMBL" id="CAB1443014.1"/>
    </source>
</evidence>
<proteinExistence type="predicted"/>
<dbReference type="EMBL" id="CADEAL010002990">
    <property type="protein sequence ID" value="CAB1443014.1"/>
    <property type="molecule type" value="Genomic_DNA"/>
</dbReference>
<feature type="signal peptide" evidence="1">
    <location>
        <begin position="1"/>
        <end position="19"/>
    </location>
</feature>
<feature type="chain" id="PRO_5040488086" evidence="1">
    <location>
        <begin position="20"/>
        <end position="85"/>
    </location>
</feature>